<keyword evidence="5" id="KW-1185">Reference proteome</keyword>
<dbReference type="InterPro" id="IPR051922">
    <property type="entry name" value="Bact_Sporulation_Assoc"/>
</dbReference>
<dbReference type="Pfam" id="PF08486">
    <property type="entry name" value="SpoIID"/>
    <property type="match status" value="1"/>
</dbReference>
<comment type="caution">
    <text evidence="4">The sequence shown here is derived from an EMBL/GenBank/DDBJ whole genome shotgun (WGS) entry which is preliminary data.</text>
</comment>
<accession>A0A7X0H6H2</accession>
<proteinExistence type="predicted"/>
<dbReference type="NCBIfam" id="TIGR02669">
    <property type="entry name" value="SpoIID_LytB"/>
    <property type="match status" value="1"/>
</dbReference>
<dbReference type="InterPro" id="IPR013693">
    <property type="entry name" value="SpoIID/LytB_N"/>
</dbReference>
<dbReference type="PANTHER" id="PTHR30032:SF4">
    <property type="entry name" value="AMIDASE ENHANCER"/>
    <property type="match status" value="1"/>
</dbReference>
<name>A0A7X0H6H2_9BACT</name>
<evidence type="ECO:0000313" key="4">
    <source>
        <dbReference type="EMBL" id="MBB6430211.1"/>
    </source>
</evidence>
<organism evidence="4 5">
    <name type="scientific">Algisphaera agarilytica</name>
    <dbReference type="NCBI Taxonomy" id="1385975"/>
    <lineage>
        <taxon>Bacteria</taxon>
        <taxon>Pseudomonadati</taxon>
        <taxon>Planctomycetota</taxon>
        <taxon>Phycisphaerae</taxon>
        <taxon>Phycisphaerales</taxon>
        <taxon>Phycisphaeraceae</taxon>
        <taxon>Algisphaera</taxon>
    </lineage>
</organism>
<keyword evidence="2" id="KW-0732">Signal</keyword>
<sequence length="469" mass="51237">MRRIAPPRIFMALGTLVFAAWLSACGGTGEPSSPNQQPARTWDRTGLTPATPRSSTIPASEHTGGGPWPGPRLEQITREPAIRVRVQTKASTLTIDKVPGESTAVRATGPRSSGAKVYRYKLPMTVTLRDGAWVLRDAAGKAVRWRLTSLLIECDDGSSLKLGDKSYPRRLVLTPRQATDPQGAGLFDVVNHVPLETYLPGVIERELYGNWQLETFKAQAVAARSYALWEMTVASGRHYDLESTTASQVYGGEASNRTALQAVLATRGEVIAYEGKVVPAFFSSSTGGLGQDALVAFPNRVEDIAPLRAREHGAWDHASPTYRWGPIVRDRATLSKRIREWGKRHKHSVQALGTLQSVRVSARNRVGRPAQYLLVDTSGKSYRIGCEFFRNSCNFTRDGEIPLDSKRKLLSAHVDVDVSATQVRFTNGRGHGHGVGMSQWGAQAMAKAGHGYAAILGFYYPGARVTPIY</sequence>
<evidence type="ECO:0000259" key="3">
    <source>
        <dbReference type="Pfam" id="PF08486"/>
    </source>
</evidence>
<evidence type="ECO:0000256" key="1">
    <source>
        <dbReference type="SAM" id="MobiDB-lite"/>
    </source>
</evidence>
<dbReference type="Proteomes" id="UP000541810">
    <property type="component" value="Unassembled WGS sequence"/>
</dbReference>
<feature type="chain" id="PRO_5030866344" evidence="2">
    <location>
        <begin position="20"/>
        <end position="469"/>
    </location>
</feature>
<evidence type="ECO:0000313" key="5">
    <source>
        <dbReference type="Proteomes" id="UP000541810"/>
    </source>
</evidence>
<dbReference type="AlphaFoldDB" id="A0A7X0H6H2"/>
<dbReference type="PANTHER" id="PTHR30032">
    <property type="entry name" value="N-ACETYLMURAMOYL-L-ALANINE AMIDASE-RELATED"/>
    <property type="match status" value="1"/>
</dbReference>
<dbReference type="PROSITE" id="PS51257">
    <property type="entry name" value="PROKAR_LIPOPROTEIN"/>
    <property type="match status" value="1"/>
</dbReference>
<protein>
    <submittedName>
        <fullName evidence="4">Stage II sporulation protein D</fullName>
    </submittedName>
</protein>
<feature type="signal peptide" evidence="2">
    <location>
        <begin position="1"/>
        <end position="19"/>
    </location>
</feature>
<feature type="compositionally biased region" description="Polar residues" evidence="1">
    <location>
        <begin position="30"/>
        <end position="39"/>
    </location>
</feature>
<dbReference type="GO" id="GO:0030435">
    <property type="term" value="P:sporulation resulting in formation of a cellular spore"/>
    <property type="evidence" value="ECO:0007669"/>
    <property type="project" value="InterPro"/>
</dbReference>
<feature type="region of interest" description="Disordered" evidence="1">
    <location>
        <begin position="27"/>
        <end position="74"/>
    </location>
</feature>
<dbReference type="RefSeq" id="WP_184677743.1">
    <property type="nucleotide sequence ID" value="NZ_JACHGY010000001.1"/>
</dbReference>
<feature type="domain" description="Sporulation stage II protein D amidase enhancer LytB N-terminal" evidence="3">
    <location>
        <begin position="187"/>
        <end position="273"/>
    </location>
</feature>
<dbReference type="InterPro" id="IPR013486">
    <property type="entry name" value="SpoIID/LytB"/>
</dbReference>
<reference evidence="4 5" key="1">
    <citation type="submission" date="2020-08" db="EMBL/GenBank/DDBJ databases">
        <title>Genomic Encyclopedia of Type Strains, Phase IV (KMG-IV): sequencing the most valuable type-strain genomes for metagenomic binning, comparative biology and taxonomic classification.</title>
        <authorList>
            <person name="Goeker M."/>
        </authorList>
    </citation>
    <scope>NUCLEOTIDE SEQUENCE [LARGE SCALE GENOMIC DNA]</scope>
    <source>
        <strain evidence="4 5">DSM 103725</strain>
    </source>
</reference>
<gene>
    <name evidence="4" type="ORF">HNQ40_002017</name>
</gene>
<dbReference type="GO" id="GO:0030288">
    <property type="term" value="C:outer membrane-bounded periplasmic space"/>
    <property type="evidence" value="ECO:0007669"/>
    <property type="project" value="TreeGrafter"/>
</dbReference>
<dbReference type="EMBL" id="JACHGY010000001">
    <property type="protein sequence ID" value="MBB6430211.1"/>
    <property type="molecule type" value="Genomic_DNA"/>
</dbReference>
<evidence type="ECO:0000256" key="2">
    <source>
        <dbReference type="SAM" id="SignalP"/>
    </source>
</evidence>